<keyword evidence="2" id="KW-1185">Reference proteome</keyword>
<dbReference type="AlphaFoldDB" id="A0A1M7P797"/>
<sequence length="43" mass="4964">MKTSNALCIKTALEWQNSKDFDIFKETICAKIKLLDEEINCIT</sequence>
<evidence type="ECO:0000313" key="2">
    <source>
        <dbReference type="Proteomes" id="UP000184513"/>
    </source>
</evidence>
<evidence type="ECO:0000313" key="1">
    <source>
        <dbReference type="EMBL" id="SHN12540.1"/>
    </source>
</evidence>
<gene>
    <name evidence="1" type="ORF">SAMN04488057_10793</name>
</gene>
<name>A0A1M7P797_9BACT</name>
<dbReference type="EMBL" id="FRCY01000007">
    <property type="protein sequence ID" value="SHN12540.1"/>
    <property type="molecule type" value="Genomic_DNA"/>
</dbReference>
<accession>A0A1M7P797</accession>
<dbReference type="Proteomes" id="UP000184513">
    <property type="component" value="Unassembled WGS sequence"/>
</dbReference>
<proteinExistence type="predicted"/>
<dbReference type="STRING" id="388280.SAMN04488057_10793"/>
<reference evidence="1 2" key="1">
    <citation type="submission" date="2016-11" db="EMBL/GenBank/DDBJ databases">
        <authorList>
            <person name="Jaros S."/>
            <person name="Januszkiewicz K."/>
            <person name="Wedrychowicz H."/>
        </authorList>
    </citation>
    <scope>NUCLEOTIDE SEQUENCE [LARGE SCALE GENOMIC DNA]</scope>
    <source>
        <strain evidence="1 2">CGMCC 1.6102</strain>
    </source>
</reference>
<organism evidence="1 2">
    <name type="scientific">Cyclobacterium lianum</name>
    <dbReference type="NCBI Taxonomy" id="388280"/>
    <lineage>
        <taxon>Bacteria</taxon>
        <taxon>Pseudomonadati</taxon>
        <taxon>Bacteroidota</taxon>
        <taxon>Cytophagia</taxon>
        <taxon>Cytophagales</taxon>
        <taxon>Cyclobacteriaceae</taxon>
        <taxon>Cyclobacterium</taxon>
    </lineage>
</organism>
<protein>
    <submittedName>
        <fullName evidence="1">Uncharacterized protein</fullName>
    </submittedName>
</protein>